<dbReference type="Pfam" id="PF05662">
    <property type="entry name" value="YadA_stalk"/>
    <property type="match status" value="1"/>
</dbReference>
<evidence type="ECO:0000313" key="2">
    <source>
        <dbReference type="EMBL" id="ERL49191.1"/>
    </source>
</evidence>
<dbReference type="eggNOG" id="COG5295">
    <property type="taxonomic scope" value="Bacteria"/>
</dbReference>
<dbReference type="Gene3D" id="6.10.250.2040">
    <property type="match status" value="1"/>
</dbReference>
<organism evidence="2 3">
    <name type="scientific">Halomonas huangheensis</name>
    <dbReference type="NCBI Taxonomy" id="1178482"/>
    <lineage>
        <taxon>Bacteria</taxon>
        <taxon>Pseudomonadati</taxon>
        <taxon>Pseudomonadota</taxon>
        <taxon>Gammaproteobacteria</taxon>
        <taxon>Oceanospirillales</taxon>
        <taxon>Halomonadaceae</taxon>
        <taxon>Halomonas</taxon>
    </lineage>
</organism>
<keyword evidence="3" id="KW-1185">Reference proteome</keyword>
<proteinExistence type="predicted"/>
<name>W1N202_9GAMM</name>
<dbReference type="AlphaFoldDB" id="W1N202"/>
<feature type="non-terminal residue" evidence="2">
    <location>
        <position position="161"/>
    </location>
</feature>
<evidence type="ECO:0000313" key="3">
    <source>
        <dbReference type="Proteomes" id="UP000019113"/>
    </source>
</evidence>
<protein>
    <recommendedName>
        <fullName evidence="1">Trimeric autotransporter adhesin YadA-like stalk domain-containing protein</fullName>
    </recommendedName>
</protein>
<dbReference type="EMBL" id="AVBC01000058">
    <property type="protein sequence ID" value="ERL49191.1"/>
    <property type="molecule type" value="Genomic_DNA"/>
</dbReference>
<dbReference type="InterPro" id="IPR008635">
    <property type="entry name" value="Coiled_stalk_dom"/>
</dbReference>
<evidence type="ECO:0000259" key="1">
    <source>
        <dbReference type="Pfam" id="PF05662"/>
    </source>
</evidence>
<reference evidence="2 3" key="1">
    <citation type="submission" date="2013-08" db="EMBL/GenBank/DDBJ databases">
        <title>draft genome of Halomonas huanghegensis, strain BJGMM-B45T.</title>
        <authorList>
            <person name="Miao C."/>
            <person name="Wan Y."/>
            <person name="Jin W."/>
        </authorList>
    </citation>
    <scope>NUCLEOTIDE SEQUENCE [LARGE SCALE GENOMIC DNA]</scope>
    <source>
        <strain evidence="2 3">BJGMM-B45</strain>
    </source>
</reference>
<gene>
    <name evidence="2" type="ORF">BJB45_21305</name>
</gene>
<dbReference type="Proteomes" id="UP000019113">
    <property type="component" value="Unassembled WGS sequence"/>
</dbReference>
<sequence length="161" mass="15138">ADADGSRIIGNGNDVDVADAFVIGNGADVTVAEGVALGNGSIADTSAGVAGYNPATGAADGLDAGIAATQSTTGALAVGDAGGGVFRQITGVAAGTEDSDAVNVAQLKGVEDLATTPLTFAGDSGSNVDRQLGETLNVTGGAAGTLTSGNIGVVGDGTDTL</sequence>
<dbReference type="GO" id="GO:0019867">
    <property type="term" value="C:outer membrane"/>
    <property type="evidence" value="ECO:0007669"/>
    <property type="project" value="InterPro"/>
</dbReference>
<comment type="caution">
    <text evidence="2">The sequence shown here is derived from an EMBL/GenBank/DDBJ whole genome shotgun (WGS) entry which is preliminary data.</text>
</comment>
<dbReference type="SUPFAM" id="SSF101967">
    <property type="entry name" value="Adhesin YadA, collagen-binding domain"/>
    <property type="match status" value="1"/>
</dbReference>
<feature type="domain" description="Trimeric autotransporter adhesin YadA-like stalk" evidence="1">
    <location>
        <begin position="88"/>
        <end position="127"/>
    </location>
</feature>
<accession>W1N202</accession>
<feature type="non-terminal residue" evidence="2">
    <location>
        <position position="1"/>
    </location>
</feature>
<dbReference type="InterPro" id="IPR011049">
    <property type="entry name" value="Serralysin-like_metalloprot_C"/>
</dbReference>
<dbReference type="Gene3D" id="2.150.10.10">
    <property type="entry name" value="Serralysin-like metalloprotease, C-terminal"/>
    <property type="match status" value="1"/>
</dbReference>